<organism evidence="6 7">
    <name type="scientific">Parvularcula lutaonensis</name>
    <dbReference type="NCBI Taxonomy" id="491923"/>
    <lineage>
        <taxon>Bacteria</taxon>
        <taxon>Pseudomonadati</taxon>
        <taxon>Pseudomonadota</taxon>
        <taxon>Alphaproteobacteria</taxon>
        <taxon>Parvularculales</taxon>
        <taxon>Parvularculaceae</taxon>
        <taxon>Parvularcula</taxon>
    </lineage>
</organism>
<keyword evidence="4" id="KW-0812">Transmembrane</keyword>
<dbReference type="InterPro" id="IPR016032">
    <property type="entry name" value="Sig_transdc_resp-reg_C-effctor"/>
</dbReference>
<dbReference type="SUPFAM" id="SSF48452">
    <property type="entry name" value="TPR-like"/>
    <property type="match status" value="1"/>
</dbReference>
<evidence type="ECO:0000259" key="5">
    <source>
        <dbReference type="PROSITE" id="PS51755"/>
    </source>
</evidence>
<dbReference type="SUPFAM" id="SSF46894">
    <property type="entry name" value="C-terminal effector domain of the bipartite response regulators"/>
    <property type="match status" value="1"/>
</dbReference>
<feature type="DNA-binding region" description="OmpR/PhoB-type" evidence="2">
    <location>
        <begin position="7"/>
        <end position="104"/>
    </location>
</feature>
<dbReference type="Proteomes" id="UP001595607">
    <property type="component" value="Unassembled WGS sequence"/>
</dbReference>
<evidence type="ECO:0000256" key="4">
    <source>
        <dbReference type="SAM" id="Phobius"/>
    </source>
</evidence>
<name>A0ABV7MBD1_9PROT</name>
<dbReference type="InterPro" id="IPR001867">
    <property type="entry name" value="OmpR/PhoB-type_DNA-bd"/>
</dbReference>
<evidence type="ECO:0000256" key="1">
    <source>
        <dbReference type="ARBA" id="ARBA00023125"/>
    </source>
</evidence>
<protein>
    <submittedName>
        <fullName evidence="6">Winged helix-turn-helix domain-containing protein</fullName>
    </submittedName>
</protein>
<feature type="region of interest" description="Disordered" evidence="3">
    <location>
        <begin position="111"/>
        <end position="144"/>
    </location>
</feature>
<dbReference type="CDD" id="cd00383">
    <property type="entry name" value="trans_reg_C"/>
    <property type="match status" value="1"/>
</dbReference>
<comment type="caution">
    <text evidence="6">The sequence shown here is derived from an EMBL/GenBank/DDBJ whole genome shotgun (WGS) entry which is preliminary data.</text>
</comment>
<sequence length="658" mass="70255">MPENARQKLVQIGEFLFDRSRNLLTRGEAEQTLEPKVADLLARFAREPGQTLSRGTLLDDVWGTRIGSDESLTRAVSLLRKAFKADEGATYIETVPKRGYRLVAPVGDAEQAPRVETQPAAKAAEGRSEPGAGEVRQPEHAGPSVFRRSGLSGAVAHVTSSVVYSVAGLAALAIMAIVLVTMVEMAKKRDMMASGGIAVASFTGEASSERSSELAASLAERLPAVLMANTLDVRTDPERAGLLLSGSVDHQGGDIFVVSVQLVSQATGSVLWAAQLKRHDDEGSSIRDDVLGSVGHALGCAIKGFDVYDMNAAFLPIAMRYCSASRDAPGTAAHIEAMNDLLGIASDNASVWAAQAVAQVLWAQQNTGRADRIPEDALDALDNAFSMAIEKDAPAIALAEVMTSAPGALSLSEREEKLRVAALDHGPMRNLARSLLAEQFLSVGRHAEAEALATAIRNTDPAHAGAYRLSVLAETQDGNWERAQAFQEAGERFDPEADWLASSGFDLALYRGDLPTAAALWEEQGAKAFIGVGGSGTACIDLFLETARAKQADDLASVRLDRACIGVDPVTRARLFLALGENVFAAQELTRVGSGTTPDARRALFAPAFDPFRNDERFWGALQRTGLIESYIETGRWPDFCGDRRFTPACEEAARFGS</sequence>
<feature type="domain" description="OmpR/PhoB-type" evidence="5">
    <location>
        <begin position="7"/>
        <end position="104"/>
    </location>
</feature>
<dbReference type="InterPro" id="IPR036388">
    <property type="entry name" value="WH-like_DNA-bd_sf"/>
</dbReference>
<proteinExistence type="predicted"/>
<dbReference type="RefSeq" id="WP_189571523.1">
    <property type="nucleotide sequence ID" value="NZ_BMXU01000001.1"/>
</dbReference>
<dbReference type="Pfam" id="PF00486">
    <property type="entry name" value="Trans_reg_C"/>
    <property type="match status" value="1"/>
</dbReference>
<keyword evidence="4" id="KW-1133">Transmembrane helix</keyword>
<evidence type="ECO:0000313" key="7">
    <source>
        <dbReference type="Proteomes" id="UP001595607"/>
    </source>
</evidence>
<accession>A0ABV7MBD1</accession>
<dbReference type="Gene3D" id="1.10.10.10">
    <property type="entry name" value="Winged helix-like DNA-binding domain superfamily/Winged helix DNA-binding domain"/>
    <property type="match status" value="1"/>
</dbReference>
<dbReference type="PROSITE" id="PS51755">
    <property type="entry name" value="OMPR_PHOB"/>
    <property type="match status" value="1"/>
</dbReference>
<dbReference type="EMBL" id="JBHRVA010000002">
    <property type="protein sequence ID" value="MFC3302773.1"/>
    <property type="molecule type" value="Genomic_DNA"/>
</dbReference>
<gene>
    <name evidence="6" type="ORF">ACFONP_08520</name>
</gene>
<keyword evidence="1 2" id="KW-0238">DNA-binding</keyword>
<evidence type="ECO:0000256" key="2">
    <source>
        <dbReference type="PROSITE-ProRule" id="PRU01091"/>
    </source>
</evidence>
<dbReference type="SMART" id="SM00862">
    <property type="entry name" value="Trans_reg_C"/>
    <property type="match status" value="1"/>
</dbReference>
<evidence type="ECO:0000256" key="3">
    <source>
        <dbReference type="SAM" id="MobiDB-lite"/>
    </source>
</evidence>
<feature type="transmembrane region" description="Helical" evidence="4">
    <location>
        <begin position="162"/>
        <end position="183"/>
    </location>
</feature>
<keyword evidence="4" id="KW-0472">Membrane</keyword>
<evidence type="ECO:0000313" key="6">
    <source>
        <dbReference type="EMBL" id="MFC3302773.1"/>
    </source>
</evidence>
<keyword evidence="7" id="KW-1185">Reference proteome</keyword>
<dbReference type="InterPro" id="IPR011990">
    <property type="entry name" value="TPR-like_helical_dom_sf"/>
</dbReference>
<reference evidence="7" key="1">
    <citation type="journal article" date="2019" name="Int. J. Syst. Evol. Microbiol.">
        <title>The Global Catalogue of Microorganisms (GCM) 10K type strain sequencing project: providing services to taxonomists for standard genome sequencing and annotation.</title>
        <authorList>
            <consortium name="The Broad Institute Genomics Platform"/>
            <consortium name="The Broad Institute Genome Sequencing Center for Infectious Disease"/>
            <person name="Wu L."/>
            <person name="Ma J."/>
        </authorList>
    </citation>
    <scope>NUCLEOTIDE SEQUENCE [LARGE SCALE GENOMIC DNA]</scope>
    <source>
        <strain evidence="7">KCTC 22245</strain>
    </source>
</reference>